<dbReference type="Proteomes" id="UP000276215">
    <property type="component" value="Unassembled WGS sequence"/>
</dbReference>
<dbReference type="AlphaFoldDB" id="A0A3N4JGE7"/>
<proteinExistence type="predicted"/>
<keyword evidence="3" id="KW-1185">Reference proteome</keyword>
<evidence type="ECO:0000313" key="2">
    <source>
        <dbReference type="EMBL" id="RPA96357.1"/>
    </source>
</evidence>
<dbReference type="EMBL" id="ML120415">
    <property type="protein sequence ID" value="RPA96357.1"/>
    <property type="molecule type" value="Genomic_DNA"/>
</dbReference>
<feature type="region of interest" description="Disordered" evidence="1">
    <location>
        <begin position="52"/>
        <end position="81"/>
    </location>
</feature>
<evidence type="ECO:0000313" key="3">
    <source>
        <dbReference type="Proteomes" id="UP000276215"/>
    </source>
</evidence>
<gene>
    <name evidence="2" type="ORF">L873DRAFT_1811507</name>
</gene>
<accession>A0A3N4JGE7</accession>
<name>A0A3N4JGE7_9PEZI</name>
<protein>
    <submittedName>
        <fullName evidence="2">Uncharacterized protein</fullName>
    </submittedName>
</protein>
<evidence type="ECO:0000256" key="1">
    <source>
        <dbReference type="SAM" id="MobiDB-lite"/>
    </source>
</evidence>
<organism evidence="2 3">
    <name type="scientific">Choiromyces venosus 120613-1</name>
    <dbReference type="NCBI Taxonomy" id="1336337"/>
    <lineage>
        <taxon>Eukaryota</taxon>
        <taxon>Fungi</taxon>
        <taxon>Dikarya</taxon>
        <taxon>Ascomycota</taxon>
        <taxon>Pezizomycotina</taxon>
        <taxon>Pezizomycetes</taxon>
        <taxon>Pezizales</taxon>
        <taxon>Tuberaceae</taxon>
        <taxon>Choiromyces</taxon>
    </lineage>
</organism>
<sequence>MTDAPRQSRCPPANSAFDPRTTGFAIRAPFNIAYALLVVLLPDKNASPYMHSEHVGPSHVSNISHPVFPTGQATGRPAYRP</sequence>
<reference evidence="2 3" key="1">
    <citation type="journal article" date="2018" name="Nat. Ecol. Evol.">
        <title>Pezizomycetes genomes reveal the molecular basis of ectomycorrhizal truffle lifestyle.</title>
        <authorList>
            <person name="Murat C."/>
            <person name="Payen T."/>
            <person name="Noel B."/>
            <person name="Kuo A."/>
            <person name="Morin E."/>
            <person name="Chen J."/>
            <person name="Kohler A."/>
            <person name="Krizsan K."/>
            <person name="Balestrini R."/>
            <person name="Da Silva C."/>
            <person name="Montanini B."/>
            <person name="Hainaut M."/>
            <person name="Levati E."/>
            <person name="Barry K.W."/>
            <person name="Belfiori B."/>
            <person name="Cichocki N."/>
            <person name="Clum A."/>
            <person name="Dockter R.B."/>
            <person name="Fauchery L."/>
            <person name="Guy J."/>
            <person name="Iotti M."/>
            <person name="Le Tacon F."/>
            <person name="Lindquist E.A."/>
            <person name="Lipzen A."/>
            <person name="Malagnac F."/>
            <person name="Mello A."/>
            <person name="Molinier V."/>
            <person name="Miyauchi S."/>
            <person name="Poulain J."/>
            <person name="Riccioni C."/>
            <person name="Rubini A."/>
            <person name="Sitrit Y."/>
            <person name="Splivallo R."/>
            <person name="Traeger S."/>
            <person name="Wang M."/>
            <person name="Zifcakova L."/>
            <person name="Wipf D."/>
            <person name="Zambonelli A."/>
            <person name="Paolocci F."/>
            <person name="Nowrousian M."/>
            <person name="Ottonello S."/>
            <person name="Baldrian P."/>
            <person name="Spatafora J.W."/>
            <person name="Henrissat B."/>
            <person name="Nagy L.G."/>
            <person name="Aury J.M."/>
            <person name="Wincker P."/>
            <person name="Grigoriev I.V."/>
            <person name="Bonfante P."/>
            <person name="Martin F.M."/>
        </authorList>
    </citation>
    <scope>NUCLEOTIDE SEQUENCE [LARGE SCALE GENOMIC DNA]</scope>
    <source>
        <strain evidence="2 3">120613-1</strain>
    </source>
</reference>
<feature type="region of interest" description="Disordered" evidence="1">
    <location>
        <begin position="1"/>
        <end position="20"/>
    </location>
</feature>